<dbReference type="Pfam" id="PF13452">
    <property type="entry name" value="FAS1_DH_region"/>
    <property type="match status" value="1"/>
</dbReference>
<dbReference type="RefSeq" id="WP_380967334.1">
    <property type="nucleotide sequence ID" value="NZ_JBHTCO010000019.1"/>
</dbReference>
<evidence type="ECO:0000313" key="3">
    <source>
        <dbReference type="Proteomes" id="UP001596505"/>
    </source>
</evidence>
<dbReference type="EMBL" id="JBHTCO010000019">
    <property type="protein sequence ID" value="MFC7394214.1"/>
    <property type="molecule type" value="Genomic_DNA"/>
</dbReference>
<dbReference type="Gene3D" id="3.10.129.10">
    <property type="entry name" value="Hotdog Thioesterase"/>
    <property type="match status" value="1"/>
</dbReference>
<dbReference type="InterPro" id="IPR029069">
    <property type="entry name" value="HotDog_dom_sf"/>
</dbReference>
<reference evidence="3" key="1">
    <citation type="journal article" date="2019" name="Int. J. Syst. Evol. Microbiol.">
        <title>The Global Catalogue of Microorganisms (GCM) 10K type strain sequencing project: providing services to taxonomists for standard genome sequencing and annotation.</title>
        <authorList>
            <consortium name="The Broad Institute Genomics Platform"/>
            <consortium name="The Broad Institute Genome Sequencing Center for Infectious Disease"/>
            <person name="Wu L."/>
            <person name="Ma J."/>
        </authorList>
    </citation>
    <scope>NUCLEOTIDE SEQUENCE [LARGE SCALE GENOMIC DNA]</scope>
    <source>
        <strain evidence="3">CGMCC 1.16305</strain>
    </source>
</reference>
<protein>
    <submittedName>
        <fullName evidence="2">MaoC family dehydratase N-terminal domain-containing protein</fullName>
    </submittedName>
</protein>
<keyword evidence="3" id="KW-1185">Reference proteome</keyword>
<gene>
    <name evidence="2" type="ORF">ACFQRG_14760</name>
</gene>
<dbReference type="CDD" id="cd03441">
    <property type="entry name" value="R_hydratase_like"/>
    <property type="match status" value="1"/>
</dbReference>
<sequence>MFEQLIGKRSKKVSNVVERGAVKKFAEAIGDPHPIYIDEYYAGKTRYKRNIAPPTFPRVLEYGTIPGLELPKAGLIHGEQYYEYRRPLFVGETLYCYSEIESYYEKQGSNGKLGFLVVKNVGEDELESEVFASKQVVVITEAVRKEIVL</sequence>
<proteinExistence type="predicted"/>
<evidence type="ECO:0000313" key="2">
    <source>
        <dbReference type="EMBL" id="MFC7394214.1"/>
    </source>
</evidence>
<accession>A0ABW2PYH3</accession>
<dbReference type="InterPro" id="IPR016709">
    <property type="entry name" value="HadA-like"/>
</dbReference>
<comment type="caution">
    <text evidence="2">The sequence shown here is derived from an EMBL/GenBank/DDBJ whole genome shotgun (WGS) entry which is preliminary data.</text>
</comment>
<dbReference type="InterPro" id="IPR039569">
    <property type="entry name" value="FAS1-like_DH_region"/>
</dbReference>
<feature type="domain" description="FAS1-like dehydratase" evidence="1">
    <location>
        <begin position="5"/>
        <end position="130"/>
    </location>
</feature>
<dbReference type="SUPFAM" id="SSF54637">
    <property type="entry name" value="Thioesterase/thiol ester dehydrase-isomerase"/>
    <property type="match status" value="1"/>
</dbReference>
<dbReference type="PIRSF" id="PIRSF018072">
    <property type="entry name" value="UCP018072"/>
    <property type="match status" value="1"/>
</dbReference>
<dbReference type="Proteomes" id="UP001596505">
    <property type="component" value="Unassembled WGS sequence"/>
</dbReference>
<evidence type="ECO:0000259" key="1">
    <source>
        <dbReference type="Pfam" id="PF13452"/>
    </source>
</evidence>
<name>A0ABW2PYH3_9BACL</name>
<organism evidence="2 3">
    <name type="scientific">Scopulibacillus cellulosilyticus</name>
    <dbReference type="NCBI Taxonomy" id="2665665"/>
    <lineage>
        <taxon>Bacteria</taxon>
        <taxon>Bacillati</taxon>
        <taxon>Bacillota</taxon>
        <taxon>Bacilli</taxon>
        <taxon>Bacillales</taxon>
        <taxon>Sporolactobacillaceae</taxon>
        <taxon>Scopulibacillus</taxon>
    </lineage>
</organism>